<dbReference type="Pfam" id="PF21981">
    <property type="entry name" value="RecX_HTH3"/>
    <property type="match status" value="1"/>
</dbReference>
<dbReference type="HAMAP" id="MF_01114">
    <property type="entry name" value="RecX"/>
    <property type="match status" value="1"/>
</dbReference>
<reference evidence="8" key="1">
    <citation type="journal article" date="2021" name="PeerJ">
        <title>Extensive microbial diversity within the chicken gut microbiome revealed by metagenomics and culture.</title>
        <authorList>
            <person name="Gilroy R."/>
            <person name="Ravi A."/>
            <person name="Getino M."/>
            <person name="Pursley I."/>
            <person name="Horton D.L."/>
            <person name="Alikhan N.F."/>
            <person name="Baker D."/>
            <person name="Gharbi K."/>
            <person name="Hall N."/>
            <person name="Watson M."/>
            <person name="Adriaenssens E.M."/>
            <person name="Foster-Nyarko E."/>
            <person name="Jarju S."/>
            <person name="Secka A."/>
            <person name="Antonio M."/>
            <person name="Oren A."/>
            <person name="Chaudhuri R.R."/>
            <person name="La Ragione R."/>
            <person name="Hildebrand F."/>
            <person name="Pallen M.J."/>
        </authorList>
    </citation>
    <scope>NUCLEOTIDE SEQUENCE</scope>
    <source>
        <strain evidence="8">CHK183-1962</strain>
    </source>
</reference>
<dbReference type="PANTHER" id="PTHR33602">
    <property type="entry name" value="REGULATORY PROTEIN RECX FAMILY PROTEIN"/>
    <property type="match status" value="1"/>
</dbReference>
<comment type="similarity">
    <text evidence="2 5">Belongs to the RecX family.</text>
</comment>
<dbReference type="PANTHER" id="PTHR33602:SF1">
    <property type="entry name" value="REGULATORY PROTEIN RECX FAMILY PROTEIN"/>
    <property type="match status" value="1"/>
</dbReference>
<evidence type="ECO:0000313" key="9">
    <source>
        <dbReference type="Proteomes" id="UP000886890"/>
    </source>
</evidence>
<evidence type="ECO:0000256" key="4">
    <source>
        <dbReference type="ARBA" id="ARBA00022490"/>
    </source>
</evidence>
<accession>A0A9D2BHV9</accession>
<dbReference type="InterPro" id="IPR053926">
    <property type="entry name" value="RecX_HTH_1st"/>
</dbReference>
<dbReference type="InterPro" id="IPR003783">
    <property type="entry name" value="Regulatory_RecX"/>
</dbReference>
<evidence type="ECO:0000256" key="2">
    <source>
        <dbReference type="ARBA" id="ARBA00009695"/>
    </source>
</evidence>
<dbReference type="InterPro" id="IPR053925">
    <property type="entry name" value="RecX_HTH_3rd"/>
</dbReference>
<proteinExistence type="inferred from homology"/>
<dbReference type="Gene3D" id="1.10.10.10">
    <property type="entry name" value="Winged helix-like DNA-binding domain superfamily/Winged helix DNA-binding domain"/>
    <property type="match status" value="2"/>
</dbReference>
<comment type="subcellular location">
    <subcellularLocation>
        <location evidence="1 5">Cytoplasm</location>
    </subcellularLocation>
</comment>
<dbReference type="Pfam" id="PF21982">
    <property type="entry name" value="RecX_HTH1"/>
    <property type="match status" value="1"/>
</dbReference>
<dbReference type="GO" id="GO:0006282">
    <property type="term" value="P:regulation of DNA repair"/>
    <property type="evidence" value="ECO:0007669"/>
    <property type="project" value="UniProtKB-UniRule"/>
</dbReference>
<organism evidence="8 9">
    <name type="scientific">Candidatus Fusicatenibacter merdavium</name>
    <dbReference type="NCBI Taxonomy" id="2838600"/>
    <lineage>
        <taxon>Bacteria</taxon>
        <taxon>Bacillati</taxon>
        <taxon>Bacillota</taxon>
        <taxon>Clostridia</taxon>
        <taxon>Lachnospirales</taxon>
        <taxon>Lachnospiraceae</taxon>
        <taxon>Fusicatenibacter</taxon>
    </lineage>
</organism>
<feature type="domain" description="RecX third three-helical" evidence="6">
    <location>
        <begin position="147"/>
        <end position="191"/>
    </location>
</feature>
<keyword evidence="4 5" id="KW-0963">Cytoplasm</keyword>
<protein>
    <recommendedName>
        <fullName evidence="3 5">Regulatory protein RecX</fullName>
    </recommendedName>
</protein>
<dbReference type="Proteomes" id="UP000886890">
    <property type="component" value="Unassembled WGS sequence"/>
</dbReference>
<evidence type="ECO:0000313" key="8">
    <source>
        <dbReference type="EMBL" id="HIX76648.1"/>
    </source>
</evidence>
<dbReference type="InterPro" id="IPR036388">
    <property type="entry name" value="WH-like_DNA-bd_sf"/>
</dbReference>
<evidence type="ECO:0000256" key="3">
    <source>
        <dbReference type="ARBA" id="ARBA00018111"/>
    </source>
</evidence>
<dbReference type="EMBL" id="DXEK01000056">
    <property type="protein sequence ID" value="HIX76648.1"/>
    <property type="molecule type" value="Genomic_DNA"/>
</dbReference>
<sequence length="201" mass="23252">MNKKRSRVFIDGQLAFVLYNGELSRYHIREGEELPQAIWDEIMNEVLVKRSRKRALNLLLKSEKTRNQLVEKLRTDGYPPEIAEQAVAYAESFGYIDDNRYVCRYLDGPGAKKSRMAARTDLLRKGISSELIDRILQETSENSEETEREKALALARKRLGPPHPLDEKEYRRAYGYLARRGFSSSDIYSILSAYPKKSQSD</sequence>
<evidence type="ECO:0000259" key="6">
    <source>
        <dbReference type="Pfam" id="PF21981"/>
    </source>
</evidence>
<gene>
    <name evidence="5" type="primary">recX</name>
    <name evidence="8" type="ORF">H9734_03500</name>
</gene>
<reference evidence="8" key="2">
    <citation type="submission" date="2021-04" db="EMBL/GenBank/DDBJ databases">
        <authorList>
            <person name="Gilroy R."/>
        </authorList>
    </citation>
    <scope>NUCLEOTIDE SEQUENCE</scope>
    <source>
        <strain evidence="8">CHK183-1962</strain>
    </source>
</reference>
<comment type="caution">
    <text evidence="8">The sequence shown here is derived from an EMBL/GenBank/DDBJ whole genome shotgun (WGS) entry which is preliminary data.</text>
</comment>
<dbReference type="AlphaFoldDB" id="A0A9D2BHV9"/>
<comment type="function">
    <text evidence="5">Modulates RecA activity.</text>
</comment>
<evidence type="ECO:0000256" key="1">
    <source>
        <dbReference type="ARBA" id="ARBA00004496"/>
    </source>
</evidence>
<evidence type="ECO:0000256" key="5">
    <source>
        <dbReference type="HAMAP-Rule" id="MF_01114"/>
    </source>
</evidence>
<evidence type="ECO:0000259" key="7">
    <source>
        <dbReference type="Pfam" id="PF21982"/>
    </source>
</evidence>
<name>A0A9D2BHV9_9FIRM</name>
<dbReference type="GO" id="GO:0005737">
    <property type="term" value="C:cytoplasm"/>
    <property type="evidence" value="ECO:0007669"/>
    <property type="project" value="UniProtKB-SubCell"/>
</dbReference>
<feature type="domain" description="RecX first three-helical" evidence="7">
    <location>
        <begin position="53"/>
        <end position="88"/>
    </location>
</feature>